<dbReference type="InterPro" id="IPR010330">
    <property type="entry name" value="CoiA_nuc"/>
</dbReference>
<dbReference type="PIRSF" id="PIRSF007487">
    <property type="entry name" value="Competence-induced_CoiA_bac"/>
    <property type="match status" value="1"/>
</dbReference>
<dbReference type="AlphaFoldDB" id="A0A556PMA6"/>
<dbReference type="EMBL" id="VMHE01000009">
    <property type="protein sequence ID" value="TSJ65511.1"/>
    <property type="molecule type" value="Genomic_DNA"/>
</dbReference>
<evidence type="ECO:0000259" key="1">
    <source>
        <dbReference type="Pfam" id="PF06054"/>
    </source>
</evidence>
<accession>A0A556PMA6</accession>
<feature type="domain" description="Competence protein CoiA nuclease-like" evidence="1">
    <location>
        <begin position="71"/>
        <end position="223"/>
    </location>
</feature>
<dbReference type="Pfam" id="PF06054">
    <property type="entry name" value="CoiA_nuc"/>
    <property type="match status" value="1"/>
</dbReference>
<feature type="domain" description="Competence protein CoiA-like N-terminal" evidence="2">
    <location>
        <begin position="22"/>
        <end position="67"/>
    </location>
</feature>
<evidence type="ECO:0000313" key="4">
    <source>
        <dbReference type="EMBL" id="TSJ65511.1"/>
    </source>
</evidence>
<protein>
    <recommendedName>
        <fullName evidence="6">Competence protein CoiA</fullName>
    </recommendedName>
</protein>
<dbReference type="Pfam" id="PF25164">
    <property type="entry name" value="CoiA_N"/>
    <property type="match status" value="1"/>
</dbReference>
<dbReference type="OrthoDB" id="3784230at2"/>
<evidence type="ECO:0000313" key="5">
    <source>
        <dbReference type="Proteomes" id="UP000316425"/>
    </source>
</evidence>
<dbReference type="Proteomes" id="UP000316425">
    <property type="component" value="Unassembled WGS sequence"/>
</dbReference>
<keyword evidence="5" id="KW-1185">Reference proteome</keyword>
<dbReference type="InterPro" id="IPR021176">
    <property type="entry name" value="Competence-induced_CoiA"/>
</dbReference>
<dbReference type="InterPro" id="IPR057253">
    <property type="entry name" value="CoiA-like_N"/>
</dbReference>
<dbReference type="Pfam" id="PF25166">
    <property type="entry name" value="CoiA_C"/>
    <property type="match status" value="1"/>
</dbReference>
<name>A0A556PMA6_9BACI</name>
<evidence type="ECO:0000259" key="2">
    <source>
        <dbReference type="Pfam" id="PF25164"/>
    </source>
</evidence>
<dbReference type="InterPro" id="IPR057252">
    <property type="entry name" value="CoiA_C"/>
</dbReference>
<gene>
    <name evidence="4" type="ORF">FPQ13_06815</name>
</gene>
<reference evidence="4 5" key="1">
    <citation type="submission" date="2019-07" db="EMBL/GenBank/DDBJ databases">
        <title>Allobacillus sp. nov. SKP isolated from shrimp paste of Euphausiacea.</title>
        <authorList>
            <person name="Kanchanasin P."/>
            <person name="Tanasupawat S."/>
            <person name="Shi W."/>
            <person name="Wu L."/>
            <person name="Ma J."/>
        </authorList>
    </citation>
    <scope>NUCLEOTIDE SEQUENCE [LARGE SCALE GENOMIC DNA]</scope>
    <source>
        <strain evidence="4 5">SKP4-8</strain>
    </source>
</reference>
<evidence type="ECO:0008006" key="6">
    <source>
        <dbReference type="Google" id="ProtNLM"/>
    </source>
</evidence>
<proteinExistence type="predicted"/>
<comment type="caution">
    <text evidence="4">The sequence shown here is derived from an EMBL/GenBank/DDBJ whole genome shotgun (WGS) entry which is preliminary data.</text>
</comment>
<sequence>MRGGRRLLVAKNKLGKLITAYKKNEQEISQLRHESFTCPECNEKVILKAGRIKVPHFAHEQQSSCSVRQGESAEHLNGKIDIEQWCQYRGYPSALEYALPEVGQRIDVVARIGKTTVAFEYQCAPISLEEYESRTNGIRKAGFMPVWIFGVQYLNALYNHSFRLSPLMKAAIMKEPPFKQPILLFYSTPQKRLTILSQFFSSKFKCFVQRSHLSLQKVGIETFQNMPMNVPLSSFKTYWLKEKQRLRTMQRKHISELDKRFMLMLYQQYLHPQYLPACVHLPVQSSYRLLVPNYIWQTQFLLSCWRQKNIGEYISWTEALKSCNELFTNTITTQHSTHSIHPLYEYLTLLSSFGYLKKSPQGWVVLKHPRFPKTLDEALVFDKNILTYFGETIMKKRSFFLQSMETAIK</sequence>
<organism evidence="4 5">
    <name type="scientific">Allobacillus salarius</name>
    <dbReference type="NCBI Taxonomy" id="1955272"/>
    <lineage>
        <taxon>Bacteria</taxon>
        <taxon>Bacillati</taxon>
        <taxon>Bacillota</taxon>
        <taxon>Bacilli</taxon>
        <taxon>Bacillales</taxon>
        <taxon>Bacillaceae</taxon>
        <taxon>Allobacillus</taxon>
    </lineage>
</organism>
<feature type="domain" description="Competence protein CoiA C-terminal" evidence="3">
    <location>
        <begin position="239"/>
        <end position="379"/>
    </location>
</feature>
<evidence type="ECO:0000259" key="3">
    <source>
        <dbReference type="Pfam" id="PF25166"/>
    </source>
</evidence>